<keyword evidence="3" id="KW-1185">Reference proteome</keyword>
<reference evidence="2 3" key="1">
    <citation type="submission" date="2020-08" db="EMBL/GenBank/DDBJ databases">
        <title>Sequencing the genomes of 1000 actinobacteria strains.</title>
        <authorList>
            <person name="Klenk H.-P."/>
        </authorList>
    </citation>
    <scope>NUCLEOTIDE SEQUENCE [LARGE SCALE GENOMIC DNA]</scope>
    <source>
        <strain evidence="2 3">DSM 45298</strain>
    </source>
</reference>
<comment type="caution">
    <text evidence="2">The sequence shown here is derived from an EMBL/GenBank/DDBJ whole genome shotgun (WGS) entry which is preliminary data.</text>
</comment>
<organism evidence="2 3">
    <name type="scientific">Gordonia humi</name>
    <dbReference type="NCBI Taxonomy" id="686429"/>
    <lineage>
        <taxon>Bacteria</taxon>
        <taxon>Bacillati</taxon>
        <taxon>Actinomycetota</taxon>
        <taxon>Actinomycetes</taxon>
        <taxon>Mycobacteriales</taxon>
        <taxon>Gordoniaceae</taxon>
        <taxon>Gordonia</taxon>
    </lineage>
</organism>
<gene>
    <name evidence="2" type="ORF">BKA16_001734</name>
</gene>
<protein>
    <submittedName>
        <fullName evidence="2">Acetyl-CoA acetyltransferase</fullName>
    </submittedName>
</protein>
<evidence type="ECO:0000259" key="1">
    <source>
        <dbReference type="Pfam" id="PF22691"/>
    </source>
</evidence>
<dbReference type="Gene3D" id="3.40.47.10">
    <property type="match status" value="1"/>
</dbReference>
<dbReference type="AlphaFoldDB" id="A0A840EU08"/>
<dbReference type="Proteomes" id="UP000551501">
    <property type="component" value="Unassembled WGS sequence"/>
</dbReference>
<sequence>MSAGSVRDAAIVGFGMTEMSLVAGQSALELAVIAAERAVADAGVTLADVDGLLVGSSQGVRPDRLGVGFAAQGGFDDLRLLEHVEIKGATTVAMIQRARYAVASGEARTVMCVFADAPLIAGKGSGSLYAQSGGSSGSRGLERASGVLGSVPTYALLAQRWLHVTGGDPADLCAVATTARSWSVHNPAAVIRTPLDAEGYYASPMIADPLRRLDSARPVNGAVAVIVTADPGVGDGVRVTVRGTGRDHPVRHRRAGGESWFGGGRLCVDAALAQAGMSRADLDVVELYDPFSIVSLILLDEYDLTGGAPVGAFVRDGHTGPGGSLPVNTGGGQLSGFYLQGMTPLAEAVVQLRGAGEGRQVAGATTALVGGIGGRIDHHAAMILERAA</sequence>
<proteinExistence type="predicted"/>
<dbReference type="InterPro" id="IPR016039">
    <property type="entry name" value="Thiolase-like"/>
</dbReference>
<keyword evidence="2" id="KW-0808">Transferase</keyword>
<dbReference type="EMBL" id="JACIFP010000001">
    <property type="protein sequence ID" value="MBB4135182.1"/>
    <property type="molecule type" value="Genomic_DNA"/>
</dbReference>
<feature type="domain" description="Thiolase C-terminal" evidence="1">
    <location>
        <begin position="268"/>
        <end position="386"/>
    </location>
</feature>
<name>A0A840EU08_9ACTN</name>
<evidence type="ECO:0000313" key="3">
    <source>
        <dbReference type="Proteomes" id="UP000551501"/>
    </source>
</evidence>
<dbReference type="InterPro" id="IPR055140">
    <property type="entry name" value="Thiolase_C_2"/>
</dbReference>
<dbReference type="CDD" id="cd00829">
    <property type="entry name" value="SCP-x_thiolase"/>
    <property type="match status" value="1"/>
</dbReference>
<dbReference type="GO" id="GO:0016747">
    <property type="term" value="F:acyltransferase activity, transferring groups other than amino-acyl groups"/>
    <property type="evidence" value="ECO:0007669"/>
    <property type="project" value="InterPro"/>
</dbReference>
<dbReference type="SUPFAM" id="SSF53901">
    <property type="entry name" value="Thiolase-like"/>
    <property type="match status" value="2"/>
</dbReference>
<dbReference type="PIRSF" id="PIRSF000429">
    <property type="entry name" value="Ac-CoA_Ac_transf"/>
    <property type="match status" value="1"/>
</dbReference>
<dbReference type="Pfam" id="PF22691">
    <property type="entry name" value="Thiolase_C_1"/>
    <property type="match status" value="1"/>
</dbReference>
<dbReference type="PANTHER" id="PTHR42870:SF1">
    <property type="entry name" value="NON-SPECIFIC LIPID-TRANSFER PROTEIN-LIKE 2"/>
    <property type="match status" value="1"/>
</dbReference>
<dbReference type="PANTHER" id="PTHR42870">
    <property type="entry name" value="ACETYL-COA C-ACETYLTRANSFERASE"/>
    <property type="match status" value="1"/>
</dbReference>
<accession>A0A840EU08</accession>
<dbReference type="RefSeq" id="WP_183370260.1">
    <property type="nucleotide sequence ID" value="NZ_BAABHL010000034.1"/>
</dbReference>
<evidence type="ECO:0000313" key="2">
    <source>
        <dbReference type="EMBL" id="MBB4135182.1"/>
    </source>
</evidence>
<dbReference type="InterPro" id="IPR002155">
    <property type="entry name" value="Thiolase"/>
</dbReference>